<gene>
    <name evidence="4" type="ORF">NJT12_08585</name>
</gene>
<dbReference type="EMBL" id="JAMZNK010000010">
    <property type="protein sequence ID" value="MDA6069674.1"/>
    <property type="molecule type" value="Genomic_DNA"/>
</dbReference>
<name>A0ABT4WAS3_9FLAO</name>
<evidence type="ECO:0000313" key="4">
    <source>
        <dbReference type="EMBL" id="MDA6069674.1"/>
    </source>
</evidence>
<comment type="caution">
    <text evidence="4">The sequence shown here is derived from an EMBL/GenBank/DDBJ whole genome shotgun (WGS) entry which is preliminary data.</text>
</comment>
<sequence>MEFKLLNPTIGYDAIYTPEIIAAFLHTHLEQYGDTTQDILKSIAYAMNPDKGGNIVIGLDYQKIVGVVILNNTGMKDYIPENILVYIAVDNAERGKGYGKKLMEKAISVAEGNIALHVEPDNPAKKLYEKLGFTNKYLEMRLIK</sequence>
<organism evidence="4 5">
    <name type="scientific">Flavobacterium azizsancarii</name>
    <dbReference type="NCBI Taxonomy" id="2961580"/>
    <lineage>
        <taxon>Bacteria</taxon>
        <taxon>Pseudomonadati</taxon>
        <taxon>Bacteroidota</taxon>
        <taxon>Flavobacteriia</taxon>
        <taxon>Flavobacteriales</taxon>
        <taxon>Flavobacteriaceae</taxon>
        <taxon>Flavobacterium</taxon>
    </lineage>
</organism>
<keyword evidence="1" id="KW-0808">Transferase</keyword>
<dbReference type="Proteomes" id="UP001212170">
    <property type="component" value="Unassembled WGS sequence"/>
</dbReference>
<evidence type="ECO:0000313" key="5">
    <source>
        <dbReference type="Proteomes" id="UP001212170"/>
    </source>
</evidence>
<dbReference type="SUPFAM" id="SSF55729">
    <property type="entry name" value="Acyl-CoA N-acyltransferases (Nat)"/>
    <property type="match status" value="1"/>
</dbReference>
<dbReference type="InterPro" id="IPR050680">
    <property type="entry name" value="YpeA/RimI_acetyltransf"/>
</dbReference>
<keyword evidence="2" id="KW-0012">Acyltransferase</keyword>
<accession>A0ABT4WAS3</accession>
<feature type="domain" description="N-acetyltransferase" evidence="3">
    <location>
        <begin position="1"/>
        <end position="144"/>
    </location>
</feature>
<dbReference type="InterPro" id="IPR016181">
    <property type="entry name" value="Acyl_CoA_acyltransferase"/>
</dbReference>
<dbReference type="PROSITE" id="PS51186">
    <property type="entry name" value="GNAT"/>
    <property type="match status" value="1"/>
</dbReference>
<reference evidence="4 5" key="1">
    <citation type="journal article" date="2023" name="Chemosphere">
        <title>Whole genome analysis of Flavobacterium aziz-sancarii sp. nov., isolated from Ardley Island (Antarctica), revealed a rich resistome and bioremediation potential.</title>
        <authorList>
            <person name="Otur C."/>
            <person name="Okay S."/>
            <person name="Kurt-Kizildogan A."/>
        </authorList>
    </citation>
    <scope>NUCLEOTIDE SEQUENCE [LARGE SCALE GENOMIC DNA]</scope>
    <source>
        <strain evidence="4 5">AC</strain>
    </source>
</reference>
<keyword evidence="5" id="KW-1185">Reference proteome</keyword>
<evidence type="ECO:0000256" key="1">
    <source>
        <dbReference type="ARBA" id="ARBA00022679"/>
    </source>
</evidence>
<dbReference type="Gene3D" id="3.40.630.30">
    <property type="match status" value="1"/>
</dbReference>
<dbReference type="RefSeq" id="WP_271335473.1">
    <property type="nucleotide sequence ID" value="NZ_JAMZNK010000010.1"/>
</dbReference>
<proteinExistence type="predicted"/>
<dbReference type="Pfam" id="PF00583">
    <property type="entry name" value="Acetyltransf_1"/>
    <property type="match status" value="1"/>
</dbReference>
<protein>
    <submittedName>
        <fullName evidence="4">GNAT family N-acetyltransferase</fullName>
    </submittedName>
</protein>
<dbReference type="PANTHER" id="PTHR43420:SF44">
    <property type="entry name" value="ACETYLTRANSFERASE YPEA"/>
    <property type="match status" value="1"/>
</dbReference>
<evidence type="ECO:0000256" key="2">
    <source>
        <dbReference type="ARBA" id="ARBA00023315"/>
    </source>
</evidence>
<dbReference type="PANTHER" id="PTHR43420">
    <property type="entry name" value="ACETYLTRANSFERASE"/>
    <property type="match status" value="1"/>
</dbReference>
<evidence type="ECO:0000259" key="3">
    <source>
        <dbReference type="PROSITE" id="PS51186"/>
    </source>
</evidence>
<dbReference type="InterPro" id="IPR000182">
    <property type="entry name" value="GNAT_dom"/>
</dbReference>
<dbReference type="CDD" id="cd04301">
    <property type="entry name" value="NAT_SF"/>
    <property type="match status" value="1"/>
</dbReference>